<dbReference type="EMBL" id="CAJFCJ010000002">
    <property type="protein sequence ID" value="CAD5112581.1"/>
    <property type="molecule type" value="Genomic_DNA"/>
</dbReference>
<organism evidence="3 4">
    <name type="scientific">Dimorphilus gyrociliatus</name>
    <dbReference type="NCBI Taxonomy" id="2664684"/>
    <lineage>
        <taxon>Eukaryota</taxon>
        <taxon>Metazoa</taxon>
        <taxon>Spiralia</taxon>
        <taxon>Lophotrochozoa</taxon>
        <taxon>Annelida</taxon>
        <taxon>Polychaeta</taxon>
        <taxon>Polychaeta incertae sedis</taxon>
        <taxon>Dinophilidae</taxon>
        <taxon>Dimorphilus</taxon>
    </lineage>
</organism>
<comment type="caution">
    <text evidence="3">The sequence shown here is derived from an EMBL/GenBank/DDBJ whole genome shotgun (WGS) entry which is preliminary data.</text>
</comment>
<feature type="region of interest" description="Disordered" evidence="2">
    <location>
        <begin position="164"/>
        <end position="199"/>
    </location>
</feature>
<keyword evidence="4" id="KW-1185">Reference proteome</keyword>
<feature type="compositionally biased region" description="Basic and acidic residues" evidence="2">
    <location>
        <begin position="397"/>
        <end position="414"/>
    </location>
</feature>
<evidence type="ECO:0000313" key="4">
    <source>
        <dbReference type="Proteomes" id="UP000549394"/>
    </source>
</evidence>
<dbReference type="GO" id="GO:0045815">
    <property type="term" value="P:transcription initiation-coupled chromatin remodeling"/>
    <property type="evidence" value="ECO:0007669"/>
    <property type="project" value="TreeGrafter"/>
</dbReference>
<evidence type="ECO:0000256" key="2">
    <source>
        <dbReference type="SAM" id="MobiDB-lite"/>
    </source>
</evidence>
<dbReference type="InterPro" id="IPR032743">
    <property type="entry name" value="FAM47"/>
</dbReference>
<dbReference type="AlphaFoldDB" id="A0A7I8V8A6"/>
<dbReference type="Pfam" id="PF14642">
    <property type="entry name" value="FAM47"/>
    <property type="match status" value="1"/>
</dbReference>
<dbReference type="PANTHER" id="PTHR46449">
    <property type="entry name" value="ZGC:158260"/>
    <property type="match status" value="1"/>
</dbReference>
<dbReference type="OrthoDB" id="6755972at2759"/>
<accession>A0A7I8V8A6</accession>
<feature type="compositionally biased region" description="Basic and acidic residues" evidence="2">
    <location>
        <begin position="341"/>
        <end position="358"/>
    </location>
</feature>
<protein>
    <submittedName>
        <fullName evidence="3">DgyrCDS1794</fullName>
    </submittedName>
</protein>
<reference evidence="3 4" key="1">
    <citation type="submission" date="2020-08" db="EMBL/GenBank/DDBJ databases">
        <authorList>
            <person name="Hejnol A."/>
        </authorList>
    </citation>
    <scope>NUCLEOTIDE SEQUENCE [LARGE SCALE GENOMIC DNA]</scope>
</reference>
<feature type="region of interest" description="Disordered" evidence="2">
    <location>
        <begin position="397"/>
        <end position="430"/>
    </location>
</feature>
<dbReference type="GO" id="GO:0000785">
    <property type="term" value="C:chromatin"/>
    <property type="evidence" value="ECO:0007669"/>
    <property type="project" value="TreeGrafter"/>
</dbReference>
<name>A0A7I8V8A6_9ANNE</name>
<dbReference type="Proteomes" id="UP000549394">
    <property type="component" value="Unassembled WGS sequence"/>
</dbReference>
<dbReference type="PANTHER" id="PTHR46449:SF5">
    <property type="entry name" value="FAMILY WITH SEQUENCE SIMILARITY 47 MEMBER E"/>
    <property type="match status" value="1"/>
</dbReference>
<evidence type="ECO:0000313" key="3">
    <source>
        <dbReference type="EMBL" id="CAD5112581.1"/>
    </source>
</evidence>
<feature type="compositionally biased region" description="Basic and acidic residues" evidence="2">
    <location>
        <begin position="303"/>
        <end position="313"/>
    </location>
</feature>
<sequence length="430" mass="48452">MAEKKYDLLLVGQNPEKLIKQQPWYKERLRTKYMKGKTKDDTSKVLVGRNWTFLKYGLDDFRDGLPPKTESIFLKGPGLGPNLTGDGVKLPPISEAAVKGRFTKQQAVYDKVLPLPKQKQDHVAEIEDGLQSHPLALYPHLEQCLPPDVFEDIVDLLDPEMNFEGDEEDDAELSEKSERSLPRTTSKAGTDKASRAPSSVMSFRNPYKWISSKAESGVDVPIESNSQDDHIGKVTKEFCEWVSGLGGETNNIEESTITSLFASGYETKPALSVPIHVVELTNVPPELRMAANANPQPTQSSAEEEKTELKPGNRTSEKIVYGAWYLPTKMWKKKPQGEQLEDPKKAKQAQRSEMKMKSDDLDNELANLHGAQAFIEFMNKKNTRRPEFLNSISAIQEQKRKEEEARKAAEEAKRARLRRKAVTEEKPAEA</sequence>
<gene>
    <name evidence="3" type="ORF">DGYR_LOCUS1696</name>
</gene>
<comment type="similarity">
    <text evidence="1">Belongs to the FAM47 family.</text>
</comment>
<feature type="region of interest" description="Disordered" evidence="2">
    <location>
        <begin position="290"/>
        <end position="313"/>
    </location>
</feature>
<feature type="region of interest" description="Disordered" evidence="2">
    <location>
        <begin position="332"/>
        <end position="358"/>
    </location>
</feature>
<evidence type="ECO:0000256" key="1">
    <source>
        <dbReference type="ARBA" id="ARBA00005277"/>
    </source>
</evidence>
<feature type="compositionally biased region" description="Basic and acidic residues" evidence="2">
    <location>
        <begin position="421"/>
        <end position="430"/>
    </location>
</feature>
<proteinExistence type="inferred from homology"/>